<dbReference type="GO" id="GO:0005840">
    <property type="term" value="C:ribosome"/>
    <property type="evidence" value="ECO:0007669"/>
    <property type="project" value="UniProtKB-KW"/>
</dbReference>
<comment type="similarity">
    <text evidence="1 5">Belongs to the bacterial ribosomal protein bL33 family.</text>
</comment>
<comment type="caution">
    <text evidence="6">The sequence shown here is derived from an EMBL/GenBank/DDBJ whole genome shotgun (WGS) entry which is preliminary data.</text>
</comment>
<evidence type="ECO:0000256" key="4">
    <source>
        <dbReference type="ARBA" id="ARBA00035176"/>
    </source>
</evidence>
<dbReference type="InterPro" id="IPR001705">
    <property type="entry name" value="Ribosomal_bL33"/>
</dbReference>
<evidence type="ECO:0000313" key="6">
    <source>
        <dbReference type="EMBL" id="KRL21708.1"/>
    </source>
</evidence>
<sequence>MVKKMADNIILECTECGDRSYLSKKNKRKHPERLSLKKYCPVERRATLHRETK</sequence>
<dbReference type="PANTHER" id="PTHR43168:SF2">
    <property type="entry name" value="LARGE RIBOSOMAL SUBUNIT PROTEIN BL33C"/>
    <property type="match status" value="1"/>
</dbReference>
<dbReference type="GO" id="GO:1990904">
    <property type="term" value="C:ribonucleoprotein complex"/>
    <property type="evidence" value="ECO:0007669"/>
    <property type="project" value="UniProtKB-KW"/>
</dbReference>
<organism evidence="6 7">
    <name type="scientific">Lactobacillus gallinarum DSM 10532 = JCM 2011</name>
    <dbReference type="NCBI Taxonomy" id="1423748"/>
    <lineage>
        <taxon>Bacteria</taxon>
        <taxon>Bacillati</taxon>
        <taxon>Bacillota</taxon>
        <taxon>Bacilli</taxon>
        <taxon>Lactobacillales</taxon>
        <taxon>Lactobacillaceae</taxon>
        <taxon>Lactobacillus</taxon>
    </lineage>
</organism>
<accession>A0A0R1NP57</accession>
<dbReference type="STRING" id="1423748.FC37_GL001196"/>
<gene>
    <name evidence="5" type="primary">rpmG</name>
    <name evidence="6" type="ORF">FC37_GL001196</name>
</gene>
<proteinExistence type="inferred from homology"/>
<dbReference type="InterPro" id="IPR018264">
    <property type="entry name" value="Ribosomal_bL33_CS"/>
</dbReference>
<dbReference type="EMBL" id="AZEL01000044">
    <property type="protein sequence ID" value="KRL21708.1"/>
    <property type="molecule type" value="Genomic_DNA"/>
</dbReference>
<dbReference type="SUPFAM" id="SSF57829">
    <property type="entry name" value="Zn-binding ribosomal proteins"/>
    <property type="match status" value="1"/>
</dbReference>
<dbReference type="NCBIfam" id="TIGR01023">
    <property type="entry name" value="rpmG_bact"/>
    <property type="match status" value="1"/>
</dbReference>
<dbReference type="NCBIfam" id="NF001764">
    <property type="entry name" value="PRK00504.1"/>
    <property type="match status" value="1"/>
</dbReference>
<evidence type="ECO:0000256" key="5">
    <source>
        <dbReference type="HAMAP-Rule" id="MF_00294"/>
    </source>
</evidence>
<name>A0A0R1NP57_9LACO</name>
<dbReference type="eggNOG" id="COG0267">
    <property type="taxonomic scope" value="Bacteria"/>
</dbReference>
<keyword evidence="3 5" id="KW-0687">Ribonucleoprotein</keyword>
<dbReference type="PROSITE" id="PS00582">
    <property type="entry name" value="RIBOSOMAL_L33"/>
    <property type="match status" value="1"/>
</dbReference>
<dbReference type="GO" id="GO:0006412">
    <property type="term" value="P:translation"/>
    <property type="evidence" value="ECO:0007669"/>
    <property type="project" value="UniProtKB-UniRule"/>
</dbReference>
<dbReference type="PANTHER" id="PTHR43168">
    <property type="entry name" value="50S RIBOSOMAL PROTEIN L33, CHLOROPLASTIC"/>
    <property type="match status" value="1"/>
</dbReference>
<evidence type="ECO:0000313" key="7">
    <source>
        <dbReference type="Proteomes" id="UP000051311"/>
    </source>
</evidence>
<reference evidence="6 7" key="1">
    <citation type="journal article" date="2015" name="Genome Announc.">
        <title>Expanding the biotechnology potential of lactobacilli through comparative genomics of 213 strains and associated genera.</title>
        <authorList>
            <person name="Sun Z."/>
            <person name="Harris H.M."/>
            <person name="McCann A."/>
            <person name="Guo C."/>
            <person name="Argimon S."/>
            <person name="Zhang W."/>
            <person name="Yang X."/>
            <person name="Jeffery I.B."/>
            <person name="Cooney J.C."/>
            <person name="Kagawa T.F."/>
            <person name="Liu W."/>
            <person name="Song Y."/>
            <person name="Salvetti E."/>
            <person name="Wrobel A."/>
            <person name="Rasinkangas P."/>
            <person name="Parkhill J."/>
            <person name="Rea M.C."/>
            <person name="O'Sullivan O."/>
            <person name="Ritari J."/>
            <person name="Douillard F.P."/>
            <person name="Paul Ross R."/>
            <person name="Yang R."/>
            <person name="Briner A.E."/>
            <person name="Felis G.E."/>
            <person name="de Vos W.M."/>
            <person name="Barrangou R."/>
            <person name="Klaenhammer T.R."/>
            <person name="Caufield P.W."/>
            <person name="Cui Y."/>
            <person name="Zhang H."/>
            <person name="O'Toole P.W."/>
        </authorList>
    </citation>
    <scope>NUCLEOTIDE SEQUENCE [LARGE SCALE GENOMIC DNA]</scope>
    <source>
        <strain evidence="6 7">DSM 10532</strain>
    </source>
</reference>
<dbReference type="InterPro" id="IPR011332">
    <property type="entry name" value="Ribosomal_zn-bd"/>
</dbReference>
<dbReference type="GO" id="GO:0005737">
    <property type="term" value="C:cytoplasm"/>
    <property type="evidence" value="ECO:0007669"/>
    <property type="project" value="UniProtKB-ARBA"/>
</dbReference>
<dbReference type="InterPro" id="IPR038584">
    <property type="entry name" value="Ribosomal_bL33_sf"/>
</dbReference>
<dbReference type="Pfam" id="PF00471">
    <property type="entry name" value="Ribosomal_L33"/>
    <property type="match status" value="1"/>
</dbReference>
<evidence type="ECO:0000256" key="1">
    <source>
        <dbReference type="ARBA" id="ARBA00007596"/>
    </source>
</evidence>
<dbReference type="HAMAP" id="MF_00294">
    <property type="entry name" value="Ribosomal_bL33"/>
    <property type="match status" value="1"/>
</dbReference>
<dbReference type="AlphaFoldDB" id="A0A0R1NP57"/>
<dbReference type="Gene3D" id="2.20.28.120">
    <property type="entry name" value="Ribosomal protein L33"/>
    <property type="match status" value="1"/>
</dbReference>
<dbReference type="PATRIC" id="fig|1423748.3.peg.1255"/>
<dbReference type="Proteomes" id="UP000051311">
    <property type="component" value="Unassembled WGS sequence"/>
</dbReference>
<protein>
    <recommendedName>
        <fullName evidence="4 5">Large ribosomal subunit protein bL33</fullName>
    </recommendedName>
</protein>
<dbReference type="GO" id="GO:0003735">
    <property type="term" value="F:structural constituent of ribosome"/>
    <property type="evidence" value="ECO:0007669"/>
    <property type="project" value="InterPro"/>
</dbReference>
<evidence type="ECO:0000256" key="3">
    <source>
        <dbReference type="ARBA" id="ARBA00023274"/>
    </source>
</evidence>
<keyword evidence="2 5" id="KW-0689">Ribosomal protein</keyword>
<dbReference type="NCBIfam" id="NF001860">
    <property type="entry name" value="PRK00595.1"/>
    <property type="match status" value="1"/>
</dbReference>
<evidence type="ECO:0000256" key="2">
    <source>
        <dbReference type="ARBA" id="ARBA00022980"/>
    </source>
</evidence>